<feature type="region of interest" description="Disordered" evidence="1">
    <location>
        <begin position="138"/>
        <end position="158"/>
    </location>
</feature>
<proteinExistence type="predicted"/>
<evidence type="ECO:0000256" key="2">
    <source>
        <dbReference type="SAM" id="Phobius"/>
    </source>
</evidence>
<dbReference type="AlphaFoldDB" id="A0A842ITC9"/>
<keyword evidence="4" id="KW-1185">Reference proteome</keyword>
<dbReference type="EMBL" id="JACLCP010000005">
    <property type="protein sequence ID" value="MBC2846432.1"/>
    <property type="molecule type" value="Genomic_DNA"/>
</dbReference>
<keyword evidence="2" id="KW-0472">Membrane</keyword>
<evidence type="ECO:0000313" key="4">
    <source>
        <dbReference type="Proteomes" id="UP000533900"/>
    </source>
</evidence>
<sequence length="260" mass="29770">MAPIKFEEQLKDKLEKRSLQPSIESWSKLSERLDTQEKKSKNPWFWWMGIAAGVIIMIAIMVETFGSKIDDNTAPQIVEEESMEQIIEPKQPNLNEVKAIELAAENEKTDSEIDENDTKEEVQIINYKAVINKKQKTETQLASNQESEDNKVERLKDSNKAQQSLVKQTMINKNAVVEALDQLRSETPSVTDREVDSLLKLASKELFKDKLRKETSKTVDANSLLLDVEEEMGQSFRTKVYEALKESYETVKTAVAERNN</sequence>
<protein>
    <submittedName>
        <fullName evidence="3">Uncharacterized protein</fullName>
    </submittedName>
</protein>
<reference evidence="3" key="1">
    <citation type="submission" date="2020-08" db="EMBL/GenBank/DDBJ databases">
        <title>Winogradskyella ouciana sp. nov., isolated from the hadal seawater of the Mariana Trench.</title>
        <authorList>
            <person name="He X."/>
        </authorList>
    </citation>
    <scope>NUCLEOTIDE SEQUENCE [LARGE SCALE GENOMIC DNA]</scope>
    <source>
        <strain evidence="3">KCTC 52348</strain>
    </source>
</reference>
<organism evidence="3 4">
    <name type="scientific">Winogradskyella flava</name>
    <dbReference type="NCBI Taxonomy" id="1884876"/>
    <lineage>
        <taxon>Bacteria</taxon>
        <taxon>Pseudomonadati</taxon>
        <taxon>Bacteroidota</taxon>
        <taxon>Flavobacteriia</taxon>
        <taxon>Flavobacteriales</taxon>
        <taxon>Flavobacteriaceae</taxon>
        <taxon>Winogradskyella</taxon>
    </lineage>
</organism>
<comment type="caution">
    <text evidence="3">The sequence shown here is derived from an EMBL/GenBank/DDBJ whole genome shotgun (WGS) entry which is preliminary data.</text>
</comment>
<dbReference type="RefSeq" id="WP_185790140.1">
    <property type="nucleotide sequence ID" value="NZ_JACLCP010000005.1"/>
</dbReference>
<accession>A0A842ITC9</accession>
<gene>
    <name evidence="3" type="ORF">H7F21_15100</name>
</gene>
<dbReference type="Proteomes" id="UP000533900">
    <property type="component" value="Unassembled WGS sequence"/>
</dbReference>
<keyword evidence="2" id="KW-0812">Transmembrane</keyword>
<evidence type="ECO:0000313" key="3">
    <source>
        <dbReference type="EMBL" id="MBC2846432.1"/>
    </source>
</evidence>
<evidence type="ECO:0000256" key="1">
    <source>
        <dbReference type="SAM" id="MobiDB-lite"/>
    </source>
</evidence>
<keyword evidence="2" id="KW-1133">Transmembrane helix</keyword>
<name>A0A842ITC9_9FLAO</name>
<feature type="transmembrane region" description="Helical" evidence="2">
    <location>
        <begin position="44"/>
        <end position="62"/>
    </location>
</feature>
<feature type="compositionally biased region" description="Basic and acidic residues" evidence="1">
    <location>
        <begin position="148"/>
        <end position="158"/>
    </location>
</feature>